<proteinExistence type="predicted"/>
<evidence type="ECO:0000256" key="4">
    <source>
        <dbReference type="SAM" id="Phobius"/>
    </source>
</evidence>
<name>W9QNL4_9ROSA</name>
<evidence type="ECO:0000256" key="2">
    <source>
        <dbReference type="PROSITE-ProRule" id="PRU00708"/>
    </source>
</evidence>
<gene>
    <name evidence="6" type="ORF">L484_003235</name>
</gene>
<dbReference type="Gene3D" id="1.25.40.10">
    <property type="entry name" value="Tetratricopeptide repeat domain"/>
    <property type="match status" value="3"/>
</dbReference>
<dbReference type="OrthoDB" id="185373at2759"/>
<keyword evidence="7" id="KW-1185">Reference proteome</keyword>
<feature type="region of interest" description="Disordered" evidence="3">
    <location>
        <begin position="375"/>
        <end position="400"/>
    </location>
</feature>
<feature type="domain" description="PROP1-like PPR" evidence="5">
    <location>
        <begin position="579"/>
        <end position="739"/>
    </location>
</feature>
<sequence length="1125" mass="123377">MDVRFSAKPQILTLISCTPLSSSSSASPSRSSLRSIRREFLGCGHNLRPPGSLRSRGRQRKPWSHSRSSRFLFRASLGSHPVLVVVAVVTVSAASVVYWNFFKSKKNAREVPGPANFALPQMGGNVMNHVIQSQMLDFGDVREMEVQQLLKDENRENSHASVEKQAPLQFHNATVMNQETLVTSALQSSGSGVLVSGASNSTFLNESSVLDQSLSPLLSESAILEPLNLPESLNGFQLDKLREEIESSESLFGSASVQDNGSVHLQEEIVSKFKVNGHSVAELHEDETDKRRLGEEGEMTSYNFLLGESVRKELHMFYDENKSDEKGIGKINGHNSLSPNASAPNSKTVSASLRDTIVKGGEATALFPPLKADNHESKIPFSSHKEGTLRSGKNSGQGRGYSRDLIKGNLAQNNHKAPAKLTRLNGLDVEQKHHPSEQISTYNRLVKDGRLSDAVELLEDMERRGLLDMNKVYHAKFFKICKFQKAVNEAFRYVNLIPYPTLSTYNMLMSVCTSSQDPEGAFKVMQLVQEAGLKADCKLYTTLISTCAKSGKVDSMFEVFHKMVNDGVEPNVHTYGSLIDGCARAGQVAKAFGAYGIMRSKNVKPDRVVFNALITACGQSGAVDRAFDVLAEMTAEPELIDPDHITVGALMKACANSGQVDRAREVYKMVHQYNLKGTPEVYTIAVNTSSHMGDWEFARNVYDDMTRKGVLPDEMFLSALIDAAGHAGKLDAAFEILSEAKNRGVKFGTVSYSSLMGACSNAKNWQKALELYEDLKSTKSEQTVSTVNALITALCDGDQLQKAMEVLSEMKALGLSPNSITYSILLVASEKKDDLEVGLVLFSQAKKDGISPNLLMSRCILGTCLRRYENASTLGEPVLSFDPGRPQVVNKWTSSALMVYRDTIAAGVTPTIDVLSQVLGCLQLPHDPSLKNRLIENLAVSVDTSRPSNLSSLIDGFGEYDPRAFSLLEEAASFGIISCVSFKQSPVIVDTRELQIHTAEVYLLTVLKGLKNRLAAGAKLPTITILLPVEKAQLTSPKEEKTINLAGRIGRAVAALLRRLGLPYQGHESHGKIRIYGLTLKRWFKPKLASPFSGRPEEINLSQFRLGKEIAHQQRNIRTGNLSLD</sequence>
<evidence type="ECO:0000259" key="5">
    <source>
        <dbReference type="Pfam" id="PF17177"/>
    </source>
</evidence>
<feature type="repeat" description="PPR" evidence="2">
    <location>
        <begin position="713"/>
        <end position="747"/>
    </location>
</feature>
<dbReference type="NCBIfam" id="TIGR00756">
    <property type="entry name" value="PPR"/>
    <property type="match status" value="6"/>
</dbReference>
<dbReference type="PANTHER" id="PTHR47935">
    <property type="entry name" value="PENTATRICOPEPTIDE REPEAT-CONTAINING PROTEIN MRL1, CHLOROPLASTIC"/>
    <property type="match status" value="1"/>
</dbReference>
<dbReference type="AlphaFoldDB" id="W9QNL4"/>
<feature type="repeat" description="PPR" evidence="2">
    <location>
        <begin position="783"/>
        <end position="817"/>
    </location>
</feature>
<dbReference type="Proteomes" id="UP000030645">
    <property type="component" value="Unassembled WGS sequence"/>
</dbReference>
<dbReference type="InterPro" id="IPR053303">
    <property type="entry name" value="Chloroplast_PPR"/>
</dbReference>
<keyword evidence="4" id="KW-0812">Transmembrane</keyword>
<feature type="transmembrane region" description="Helical" evidence="4">
    <location>
        <begin position="82"/>
        <end position="101"/>
    </location>
</feature>
<dbReference type="KEGG" id="mnt:21386778"/>
<dbReference type="Pfam" id="PF13041">
    <property type="entry name" value="PPR_2"/>
    <property type="match status" value="1"/>
</dbReference>
<dbReference type="Pfam" id="PF01535">
    <property type="entry name" value="PPR"/>
    <property type="match status" value="4"/>
</dbReference>
<dbReference type="InterPro" id="IPR033443">
    <property type="entry name" value="PROP1-like_PPR_dom"/>
</dbReference>
<feature type="repeat" description="PPR" evidence="2">
    <location>
        <begin position="536"/>
        <end position="570"/>
    </location>
</feature>
<dbReference type="EMBL" id="KE343597">
    <property type="protein sequence ID" value="EXB36850.1"/>
    <property type="molecule type" value="Genomic_DNA"/>
</dbReference>
<evidence type="ECO:0000313" key="7">
    <source>
        <dbReference type="Proteomes" id="UP000030645"/>
    </source>
</evidence>
<feature type="repeat" description="PPR" evidence="2">
    <location>
        <begin position="643"/>
        <end position="677"/>
    </location>
</feature>
<dbReference type="PANTHER" id="PTHR47935:SF1">
    <property type="entry name" value="PENTATRICOPEPTIDE REPEAT-CONTAINING PROTEIN MRL1, CHLOROPLASTIC"/>
    <property type="match status" value="1"/>
</dbReference>
<feature type="repeat" description="PPR" evidence="2">
    <location>
        <begin position="678"/>
        <end position="712"/>
    </location>
</feature>
<dbReference type="FunFam" id="1.25.40.10:FF:000542">
    <property type="entry name" value="Pentatricopeptide repeat-containing protein MRL1, chloroplastic isoform X1"/>
    <property type="match status" value="1"/>
</dbReference>
<reference evidence="7" key="1">
    <citation type="submission" date="2013-01" db="EMBL/GenBank/DDBJ databases">
        <title>Draft Genome Sequence of a Mulberry Tree, Morus notabilis C.K. Schneid.</title>
        <authorList>
            <person name="He N."/>
            <person name="Zhao S."/>
        </authorList>
    </citation>
    <scope>NUCLEOTIDE SEQUENCE</scope>
</reference>
<keyword evidence="4" id="KW-1133">Transmembrane helix</keyword>
<keyword evidence="4" id="KW-0472">Membrane</keyword>
<dbReference type="STRING" id="981085.W9QNL4"/>
<feature type="compositionally biased region" description="Basic and acidic residues" evidence="3">
    <location>
        <begin position="375"/>
        <end position="388"/>
    </location>
</feature>
<dbReference type="FunFam" id="1.25.40.10:FF:000678">
    <property type="entry name" value="Pentatricopeptide repeat-containing protein MRL1 chloroplastic"/>
    <property type="match status" value="1"/>
</dbReference>
<feature type="region of interest" description="Disordered" evidence="3">
    <location>
        <begin position="42"/>
        <end position="62"/>
    </location>
</feature>
<feature type="repeat" description="PPR" evidence="2">
    <location>
        <begin position="571"/>
        <end position="605"/>
    </location>
</feature>
<keyword evidence="1" id="KW-0677">Repeat</keyword>
<protein>
    <recommendedName>
        <fullName evidence="5">PROP1-like PPR domain-containing protein</fullName>
    </recommendedName>
</protein>
<evidence type="ECO:0000313" key="6">
    <source>
        <dbReference type="EMBL" id="EXB36850.1"/>
    </source>
</evidence>
<evidence type="ECO:0000256" key="1">
    <source>
        <dbReference type="ARBA" id="ARBA00022737"/>
    </source>
</evidence>
<feature type="repeat" description="PPR" evidence="2">
    <location>
        <begin position="501"/>
        <end position="535"/>
    </location>
</feature>
<dbReference type="Pfam" id="PF17177">
    <property type="entry name" value="PPR_long"/>
    <property type="match status" value="1"/>
</dbReference>
<dbReference type="InterPro" id="IPR011990">
    <property type="entry name" value="TPR-like_helical_dom_sf"/>
</dbReference>
<feature type="repeat" description="PPR" evidence="2">
    <location>
        <begin position="818"/>
        <end position="852"/>
    </location>
</feature>
<evidence type="ECO:0000256" key="3">
    <source>
        <dbReference type="SAM" id="MobiDB-lite"/>
    </source>
</evidence>
<dbReference type="InterPro" id="IPR002885">
    <property type="entry name" value="PPR_rpt"/>
</dbReference>
<feature type="repeat" description="PPR" evidence="2">
    <location>
        <begin position="606"/>
        <end position="636"/>
    </location>
</feature>
<dbReference type="eggNOG" id="KOG4197">
    <property type="taxonomic scope" value="Eukaryota"/>
</dbReference>
<dbReference type="PROSITE" id="PS51375">
    <property type="entry name" value="PPR"/>
    <property type="match status" value="10"/>
</dbReference>
<accession>W9QNL4</accession>
<feature type="repeat" description="PPR" evidence="2">
    <location>
        <begin position="748"/>
        <end position="782"/>
    </location>
</feature>
<organism evidence="6 7">
    <name type="scientific">Morus notabilis</name>
    <dbReference type="NCBI Taxonomy" id="981085"/>
    <lineage>
        <taxon>Eukaryota</taxon>
        <taxon>Viridiplantae</taxon>
        <taxon>Streptophyta</taxon>
        <taxon>Embryophyta</taxon>
        <taxon>Tracheophyta</taxon>
        <taxon>Spermatophyta</taxon>
        <taxon>Magnoliopsida</taxon>
        <taxon>eudicotyledons</taxon>
        <taxon>Gunneridae</taxon>
        <taxon>Pentapetalae</taxon>
        <taxon>rosids</taxon>
        <taxon>fabids</taxon>
        <taxon>Rosales</taxon>
        <taxon>Moraceae</taxon>
        <taxon>Moreae</taxon>
        <taxon>Morus</taxon>
    </lineage>
</organism>